<dbReference type="Proteomes" id="UP001417504">
    <property type="component" value="Unassembled WGS sequence"/>
</dbReference>
<organism evidence="1 2">
    <name type="scientific">Stephania japonica</name>
    <dbReference type="NCBI Taxonomy" id="461633"/>
    <lineage>
        <taxon>Eukaryota</taxon>
        <taxon>Viridiplantae</taxon>
        <taxon>Streptophyta</taxon>
        <taxon>Embryophyta</taxon>
        <taxon>Tracheophyta</taxon>
        <taxon>Spermatophyta</taxon>
        <taxon>Magnoliopsida</taxon>
        <taxon>Ranunculales</taxon>
        <taxon>Menispermaceae</taxon>
        <taxon>Menispermoideae</taxon>
        <taxon>Cissampelideae</taxon>
        <taxon>Stephania</taxon>
    </lineage>
</organism>
<evidence type="ECO:0000313" key="1">
    <source>
        <dbReference type="EMBL" id="KAK9116526.1"/>
    </source>
</evidence>
<reference evidence="1 2" key="1">
    <citation type="submission" date="2024-01" db="EMBL/GenBank/DDBJ databases">
        <title>Genome assemblies of Stephania.</title>
        <authorList>
            <person name="Yang L."/>
        </authorList>
    </citation>
    <scope>NUCLEOTIDE SEQUENCE [LARGE SCALE GENOMIC DNA]</scope>
    <source>
        <strain evidence="1">QJT</strain>
        <tissue evidence="1">Leaf</tissue>
    </source>
</reference>
<sequence>MSPSRFIVILINIGSLTVKSHTELHPPVFLRLKPIQFPQIQSLIKTTPQDLAYPFAEMASNTHSESEMKKLMRNRALKKYATF</sequence>
<dbReference type="AlphaFoldDB" id="A0AAP0IJ67"/>
<comment type="caution">
    <text evidence="1">The sequence shown here is derived from an EMBL/GenBank/DDBJ whole genome shotgun (WGS) entry which is preliminary data.</text>
</comment>
<keyword evidence="2" id="KW-1185">Reference proteome</keyword>
<name>A0AAP0IJ67_9MAGN</name>
<proteinExistence type="predicted"/>
<dbReference type="EMBL" id="JBBNAE010000006">
    <property type="protein sequence ID" value="KAK9116526.1"/>
    <property type="molecule type" value="Genomic_DNA"/>
</dbReference>
<evidence type="ECO:0000313" key="2">
    <source>
        <dbReference type="Proteomes" id="UP001417504"/>
    </source>
</evidence>
<protein>
    <submittedName>
        <fullName evidence="1">Uncharacterized protein</fullName>
    </submittedName>
</protein>
<accession>A0AAP0IJ67</accession>
<gene>
    <name evidence="1" type="ORF">Sjap_015473</name>
</gene>